<dbReference type="RefSeq" id="WP_176008970.1">
    <property type="nucleotide sequence ID" value="NZ_CP041372.2"/>
</dbReference>
<protein>
    <recommendedName>
        <fullName evidence="4">ComG operon protein 7</fullName>
    </recommendedName>
</protein>
<feature type="transmembrane region" description="Helical" evidence="1">
    <location>
        <begin position="6"/>
        <end position="28"/>
    </location>
</feature>
<dbReference type="Proteomes" id="UP000318138">
    <property type="component" value="Chromosome"/>
</dbReference>
<evidence type="ECO:0000313" key="2">
    <source>
        <dbReference type="EMBL" id="QKS70933.1"/>
    </source>
</evidence>
<organism evidence="2 3">
    <name type="scientific">Paenalkalicoccus suaedae</name>
    <dbReference type="NCBI Taxonomy" id="2592382"/>
    <lineage>
        <taxon>Bacteria</taxon>
        <taxon>Bacillati</taxon>
        <taxon>Bacillota</taxon>
        <taxon>Bacilli</taxon>
        <taxon>Bacillales</taxon>
        <taxon>Bacillaceae</taxon>
        <taxon>Paenalkalicoccus</taxon>
    </lineage>
</organism>
<gene>
    <name evidence="2" type="ORF">FLK61_29870</name>
</gene>
<dbReference type="AlphaFoldDB" id="A0A859FC66"/>
<evidence type="ECO:0000313" key="3">
    <source>
        <dbReference type="Proteomes" id="UP000318138"/>
    </source>
</evidence>
<reference evidence="3" key="1">
    <citation type="submission" date="2019-07" db="EMBL/GenBank/DDBJ databases">
        <title>Bacillus alkalisoli sp. nov. isolated from saline soil.</title>
        <authorList>
            <person name="Sun J.-Q."/>
            <person name="Xu L."/>
        </authorList>
    </citation>
    <scope>NUCLEOTIDE SEQUENCE [LARGE SCALE GENOMIC DNA]</scope>
    <source>
        <strain evidence="3">M4U3P1</strain>
    </source>
</reference>
<keyword evidence="3" id="KW-1185">Reference proteome</keyword>
<evidence type="ECO:0000256" key="1">
    <source>
        <dbReference type="SAM" id="Phobius"/>
    </source>
</evidence>
<accession>A0A859FC66</accession>
<sequence>MRNQQGSSLLFSMLLVILFTAVISTLILHYESEKRFFKLASDQTYLDQLLIVASKEALIEMDRLGDSFETTVSDNSITIHVSAVIDGGNASIVVSVSKNPYAKEAIILYNVETKTILTWSERMQ</sequence>
<proteinExistence type="predicted"/>
<evidence type="ECO:0008006" key="4">
    <source>
        <dbReference type="Google" id="ProtNLM"/>
    </source>
</evidence>
<name>A0A859FC66_9BACI</name>
<dbReference type="EMBL" id="CP041372">
    <property type="protein sequence ID" value="QKS70933.1"/>
    <property type="molecule type" value="Genomic_DNA"/>
</dbReference>
<keyword evidence="1" id="KW-0472">Membrane</keyword>
<dbReference type="KEGG" id="psua:FLK61_29870"/>
<keyword evidence="1" id="KW-0812">Transmembrane</keyword>
<keyword evidence="1" id="KW-1133">Transmembrane helix</keyword>